<evidence type="ECO:0000256" key="1">
    <source>
        <dbReference type="SAM" id="Phobius"/>
    </source>
</evidence>
<name>A0A7C5UU98_9CREN</name>
<gene>
    <name evidence="3" type="ORF">ENL47_05230</name>
    <name evidence="2" type="ORF">ENM84_06355</name>
</gene>
<keyword evidence="1" id="KW-1133">Transmembrane helix</keyword>
<keyword evidence="1" id="KW-0812">Transmembrane</keyword>
<dbReference type="EMBL" id="DRZI01000271">
    <property type="protein sequence ID" value="HHP82267.1"/>
    <property type="molecule type" value="Genomic_DNA"/>
</dbReference>
<organism evidence="3">
    <name type="scientific">Ignisphaera aggregans</name>
    <dbReference type="NCBI Taxonomy" id="334771"/>
    <lineage>
        <taxon>Archaea</taxon>
        <taxon>Thermoproteota</taxon>
        <taxon>Thermoprotei</taxon>
        <taxon>Desulfurococcales</taxon>
        <taxon>Desulfurococcaceae</taxon>
        <taxon>Ignisphaera</taxon>
    </lineage>
</organism>
<dbReference type="AlphaFoldDB" id="A0A7C5UU98"/>
<sequence length="69" mass="7646">MISLIELPWKVPNPLSPGHGIDQGFLLKILFAPLNKDFISLLLIIIATLFISIGITLLKITLSKSKTYL</sequence>
<feature type="transmembrane region" description="Helical" evidence="1">
    <location>
        <begin position="38"/>
        <end position="58"/>
    </location>
</feature>
<reference evidence="3" key="1">
    <citation type="journal article" date="2020" name="mSystems">
        <title>Genome- and Community-Level Interaction Insights into Carbon Utilization and Element Cycling Functions of Hydrothermarchaeota in Hydrothermal Sediment.</title>
        <authorList>
            <person name="Zhou Z."/>
            <person name="Liu Y."/>
            <person name="Xu W."/>
            <person name="Pan J."/>
            <person name="Luo Z.H."/>
            <person name="Li M."/>
        </authorList>
    </citation>
    <scope>NUCLEOTIDE SEQUENCE [LARGE SCALE GENOMIC DNA]</scope>
    <source>
        <strain evidence="3">SpSt-1</strain>
        <strain evidence="2">SpSt-1121</strain>
    </source>
</reference>
<keyword evidence="1" id="KW-0472">Membrane</keyword>
<proteinExistence type="predicted"/>
<protein>
    <submittedName>
        <fullName evidence="3">Uncharacterized protein</fullName>
    </submittedName>
</protein>
<comment type="caution">
    <text evidence="3">The sequence shown here is derived from an EMBL/GenBank/DDBJ whole genome shotgun (WGS) entry which is preliminary data.</text>
</comment>
<accession>A0A7C5UU98</accession>
<dbReference type="EMBL" id="DRUB01000094">
    <property type="protein sequence ID" value="HHR96206.1"/>
    <property type="molecule type" value="Genomic_DNA"/>
</dbReference>
<evidence type="ECO:0000313" key="2">
    <source>
        <dbReference type="EMBL" id="HHP82267.1"/>
    </source>
</evidence>
<evidence type="ECO:0000313" key="3">
    <source>
        <dbReference type="EMBL" id="HHR96206.1"/>
    </source>
</evidence>